<dbReference type="Pfam" id="PF03958">
    <property type="entry name" value="Secretin_N"/>
    <property type="match status" value="3"/>
</dbReference>
<feature type="domain" description="NolW-like" evidence="9">
    <location>
        <begin position="367"/>
        <end position="525"/>
    </location>
</feature>
<dbReference type="PANTHER" id="PTHR30332:SF24">
    <property type="entry name" value="SECRETIN GSPD-RELATED"/>
    <property type="match status" value="1"/>
</dbReference>
<feature type="domain" description="NolW-like" evidence="9">
    <location>
        <begin position="222"/>
        <end position="291"/>
    </location>
</feature>
<evidence type="ECO:0000256" key="3">
    <source>
        <dbReference type="ARBA" id="ARBA00022729"/>
    </source>
</evidence>
<dbReference type="InterPro" id="IPR038591">
    <property type="entry name" value="NolW-like_sf"/>
</dbReference>
<feature type="domain" description="NolW-like" evidence="9">
    <location>
        <begin position="157"/>
        <end position="215"/>
    </location>
</feature>
<evidence type="ECO:0008006" key="13">
    <source>
        <dbReference type="Google" id="ProtNLM"/>
    </source>
</evidence>
<dbReference type="InterPro" id="IPR004846">
    <property type="entry name" value="T2SS/T3SS_dom"/>
</dbReference>
<dbReference type="InterPro" id="IPR049371">
    <property type="entry name" value="GspD-like_N0"/>
</dbReference>
<dbReference type="PANTHER" id="PTHR30332">
    <property type="entry name" value="PROBABLE GENERAL SECRETION PATHWAY PROTEIN D"/>
    <property type="match status" value="1"/>
</dbReference>
<dbReference type="InterPro" id="IPR001775">
    <property type="entry name" value="GspD/PilQ"/>
</dbReference>
<keyword evidence="2" id="KW-0812">Transmembrane</keyword>
<evidence type="ECO:0000313" key="12">
    <source>
        <dbReference type="Proteomes" id="UP000593765"/>
    </source>
</evidence>
<dbReference type="Pfam" id="PF00263">
    <property type="entry name" value="Secretin"/>
    <property type="match status" value="1"/>
</dbReference>
<dbReference type="KEGG" id="hbs:IPV69_06370"/>
<evidence type="ECO:0000313" key="11">
    <source>
        <dbReference type="EMBL" id="QOV90980.1"/>
    </source>
</evidence>
<keyword evidence="3" id="KW-0732">Signal</keyword>
<comment type="similarity">
    <text evidence="5">Belongs to the bacterial secretin family.</text>
</comment>
<keyword evidence="4" id="KW-0472">Membrane</keyword>
<name>A0A7M2X2J3_9BACT</name>
<evidence type="ECO:0000259" key="10">
    <source>
        <dbReference type="Pfam" id="PF21305"/>
    </source>
</evidence>
<evidence type="ECO:0000256" key="2">
    <source>
        <dbReference type="ARBA" id="ARBA00022692"/>
    </source>
</evidence>
<dbReference type="InterPro" id="IPR050810">
    <property type="entry name" value="Bact_Secretion_Sys_Channel"/>
</dbReference>
<keyword evidence="6" id="KW-0813">Transport</keyword>
<evidence type="ECO:0000256" key="1">
    <source>
        <dbReference type="ARBA" id="ARBA00004370"/>
    </source>
</evidence>
<dbReference type="Gene3D" id="3.30.1370.120">
    <property type="match status" value="4"/>
</dbReference>
<dbReference type="PRINTS" id="PR01032">
    <property type="entry name" value="PHAGEIV"/>
</dbReference>
<evidence type="ECO:0000259" key="9">
    <source>
        <dbReference type="Pfam" id="PF03958"/>
    </source>
</evidence>
<dbReference type="Proteomes" id="UP000593765">
    <property type="component" value="Chromosome"/>
</dbReference>
<feature type="domain" description="Type II/III secretion system secretin-like" evidence="8">
    <location>
        <begin position="600"/>
        <end position="762"/>
    </location>
</feature>
<accession>A0A7M2X2J3</accession>
<feature type="compositionally biased region" description="Polar residues" evidence="7">
    <location>
        <begin position="435"/>
        <end position="453"/>
    </location>
</feature>
<comment type="subcellular location">
    <subcellularLocation>
        <location evidence="6">Cell outer membrane</location>
    </subcellularLocation>
    <subcellularLocation>
        <location evidence="1">Membrane</location>
    </subcellularLocation>
</comment>
<evidence type="ECO:0000256" key="4">
    <source>
        <dbReference type="ARBA" id="ARBA00023136"/>
    </source>
</evidence>
<protein>
    <recommendedName>
        <fullName evidence="13">Type II secretion system protein GspD</fullName>
    </recommendedName>
</protein>
<gene>
    <name evidence="11" type="ORF">IPV69_06370</name>
</gene>
<dbReference type="GO" id="GO:0015627">
    <property type="term" value="C:type II protein secretion system complex"/>
    <property type="evidence" value="ECO:0007669"/>
    <property type="project" value="TreeGrafter"/>
</dbReference>
<dbReference type="PRINTS" id="PR00811">
    <property type="entry name" value="BCTERIALGSPD"/>
</dbReference>
<keyword evidence="12" id="KW-1185">Reference proteome</keyword>
<feature type="domain" description="GspD-like N0" evidence="10">
    <location>
        <begin position="61"/>
        <end position="121"/>
    </location>
</feature>
<dbReference type="InterPro" id="IPR005644">
    <property type="entry name" value="NolW-like"/>
</dbReference>
<feature type="region of interest" description="Disordered" evidence="7">
    <location>
        <begin position="392"/>
        <end position="463"/>
    </location>
</feature>
<sequence length="795" mass="82906">MQVNAAISTRIAGILLSAVVASDVAGQTTLPTTAPTNPPRNAVPGVPVGPAVRMDFPSEPIEIKLLADIITKRLGIPILYDETIAGKRVTVRVPRDVPEAALLGVLQSALRMKGMALVDAEQPGWKQIVNAPSLAAIGRPSPAGAAPEDLEPGIVVSQVFTLERADPTSLAEAVRPLLTQPGGNAQAVPGRRALIISDYPSVVQKCTQLIRALDTGNTAETKFVPLRSADATQVVATVAQLLSGKETQQGGTGVSGISLIADERGNQVLVSAPTGRMAEVLELIAGLDKDPGLETKVYRLKSVSPERLDKLVGRLAGGEGAQKRTYRSSVDRESQSLVITASAQFHAQVAEVVKEIDIPVIASQSPVRFYKLKNAKAADVLSTISGLLADADSNATVEPGDPTKPASDRTARPPTDGMRPAVAGSPTAAAARPLSNETGLPFNTQPAGTSSAGSPFLSGGSAGRRSYGVNEEAFRNSLPAGGSFRGRDASVAADVNTNSIVVIAPPDVQQLYADLISRLDQRRPQVQVEVTIVTLDTTDGATIGVDIARVGGFDGSKVITFSSFGVSGLDPITGMLTPVAAKGGTFALLSPNIADVVIRALATNTRSRLVSAPKLLVNDNGRGRLQSVAQEPFAEILDTSANQSRTGFGGQAQAGTSITIEPHISEGDYLQLTYSVELSSFTGAGADGLPPPSQKNAVDSTVTIPDGHTIVVGGLSVKNLRRTMDSIPFLGDIPGLGILFGTRTKSSTDTTLFVFIRPVILRDDKFEDLKYLSVQNGLAASIPGDFPQSNPVPAR</sequence>
<feature type="compositionally biased region" description="Low complexity" evidence="7">
    <location>
        <begin position="420"/>
        <end position="433"/>
    </location>
</feature>
<dbReference type="Pfam" id="PF21305">
    <property type="entry name" value="type_II_gspD_N0"/>
    <property type="match status" value="1"/>
</dbReference>
<evidence type="ECO:0000259" key="8">
    <source>
        <dbReference type="Pfam" id="PF00263"/>
    </source>
</evidence>
<proteinExistence type="inferred from homology"/>
<reference evidence="11 12" key="1">
    <citation type="submission" date="2020-10" db="EMBL/GenBank/DDBJ databases">
        <title>Wide distribution of Phycisphaera-like planctomycetes from WD2101 soil group in peatlands and genome analysis of the first cultivated representative.</title>
        <authorList>
            <person name="Dedysh S.N."/>
            <person name="Beletsky A.V."/>
            <person name="Ivanova A."/>
            <person name="Kulichevskaya I.S."/>
            <person name="Suzina N.E."/>
            <person name="Philippov D.A."/>
            <person name="Rakitin A.L."/>
            <person name="Mardanov A.V."/>
            <person name="Ravin N.V."/>
        </authorList>
    </citation>
    <scope>NUCLEOTIDE SEQUENCE [LARGE SCALE GENOMIC DNA]</scope>
    <source>
        <strain evidence="11 12">M1803</strain>
    </source>
</reference>
<organism evidence="11 12">
    <name type="scientific">Humisphaera borealis</name>
    <dbReference type="NCBI Taxonomy" id="2807512"/>
    <lineage>
        <taxon>Bacteria</taxon>
        <taxon>Pseudomonadati</taxon>
        <taxon>Planctomycetota</taxon>
        <taxon>Phycisphaerae</taxon>
        <taxon>Tepidisphaerales</taxon>
        <taxon>Tepidisphaeraceae</taxon>
        <taxon>Humisphaera</taxon>
    </lineage>
</organism>
<dbReference type="GO" id="GO:0009306">
    <property type="term" value="P:protein secretion"/>
    <property type="evidence" value="ECO:0007669"/>
    <property type="project" value="InterPro"/>
</dbReference>
<dbReference type="AlphaFoldDB" id="A0A7M2X2J3"/>
<dbReference type="EMBL" id="CP063458">
    <property type="protein sequence ID" value="QOV90980.1"/>
    <property type="molecule type" value="Genomic_DNA"/>
</dbReference>
<evidence type="ECO:0000256" key="7">
    <source>
        <dbReference type="SAM" id="MobiDB-lite"/>
    </source>
</evidence>
<evidence type="ECO:0000256" key="5">
    <source>
        <dbReference type="RuleBase" id="RU004003"/>
    </source>
</evidence>
<dbReference type="RefSeq" id="WP_206294087.1">
    <property type="nucleotide sequence ID" value="NZ_CP063458.1"/>
</dbReference>
<evidence type="ECO:0000256" key="6">
    <source>
        <dbReference type="RuleBase" id="RU004004"/>
    </source>
</evidence>
<dbReference type="GO" id="GO:0009279">
    <property type="term" value="C:cell outer membrane"/>
    <property type="evidence" value="ECO:0007669"/>
    <property type="project" value="UniProtKB-SubCell"/>
</dbReference>
<dbReference type="Gene3D" id="3.55.50.30">
    <property type="match status" value="1"/>
</dbReference>